<dbReference type="KEGG" id="niy:FQ775_10425"/>
<evidence type="ECO:0000259" key="1">
    <source>
        <dbReference type="Pfam" id="PF22513"/>
    </source>
</evidence>
<proteinExistence type="predicted"/>
<gene>
    <name evidence="2" type="ORF">FQ775_10425</name>
</gene>
<dbReference type="AlphaFoldDB" id="A0A5B8KYG7"/>
<dbReference type="InterPro" id="IPR053853">
    <property type="entry name" value="FitA-like_RHH"/>
</dbReference>
<keyword evidence="3" id="KW-1185">Reference proteome</keyword>
<evidence type="ECO:0000313" key="3">
    <source>
        <dbReference type="Proteomes" id="UP000321389"/>
    </source>
</evidence>
<dbReference type="InterPro" id="IPR010985">
    <property type="entry name" value="Ribbon_hlx_hlx"/>
</dbReference>
<dbReference type="EMBL" id="CP042301">
    <property type="protein sequence ID" value="QDZ00767.1"/>
    <property type="molecule type" value="Genomic_DNA"/>
</dbReference>
<dbReference type="SUPFAM" id="SSF47598">
    <property type="entry name" value="Ribbon-helix-helix"/>
    <property type="match status" value="1"/>
</dbReference>
<reference evidence="2" key="1">
    <citation type="submission" date="2020-04" db="EMBL/GenBank/DDBJ databases">
        <title>Nitratireductor sp. nov. isolated from mangrove soil.</title>
        <authorList>
            <person name="Ye Y."/>
        </authorList>
    </citation>
    <scope>NUCLEOTIDE SEQUENCE</scope>
    <source>
        <strain evidence="2">SY7</strain>
    </source>
</reference>
<dbReference type="Proteomes" id="UP000321389">
    <property type="component" value="Chromosome"/>
</dbReference>
<feature type="domain" description="Antitoxin FitA-like ribbon-helix-helix" evidence="1">
    <location>
        <begin position="2"/>
        <end position="40"/>
    </location>
</feature>
<dbReference type="Pfam" id="PF22513">
    <property type="entry name" value="FitA-like_RHH"/>
    <property type="match status" value="1"/>
</dbReference>
<dbReference type="InterPro" id="IPR013321">
    <property type="entry name" value="Arc_rbn_hlx_hlx"/>
</dbReference>
<protein>
    <submittedName>
        <fullName evidence="2">Plasmid stabilization protein</fullName>
    </submittedName>
</protein>
<accession>A0A5B8KYG7</accession>
<sequence>MASLTIRNIDDDVKNRLRVRAARRGASMEEEARSILRAVVSSGIALDELSGGGRSVSHGAWEDIRKLREKYGTFDLDVPERRAIAGDRPVFD</sequence>
<dbReference type="OrthoDB" id="2389872at2"/>
<name>A0A5B8KYG7_9HYPH</name>
<dbReference type="RefSeq" id="WP_146299413.1">
    <property type="nucleotide sequence ID" value="NZ_CP042301.2"/>
</dbReference>
<dbReference type="GO" id="GO:0006355">
    <property type="term" value="P:regulation of DNA-templated transcription"/>
    <property type="evidence" value="ECO:0007669"/>
    <property type="project" value="InterPro"/>
</dbReference>
<organism evidence="2 3">
    <name type="scientific">Nitratireductor mangrovi</name>
    <dbReference type="NCBI Taxonomy" id="2599600"/>
    <lineage>
        <taxon>Bacteria</taxon>
        <taxon>Pseudomonadati</taxon>
        <taxon>Pseudomonadota</taxon>
        <taxon>Alphaproteobacteria</taxon>
        <taxon>Hyphomicrobiales</taxon>
        <taxon>Phyllobacteriaceae</taxon>
        <taxon>Nitratireductor</taxon>
    </lineage>
</organism>
<dbReference type="Gene3D" id="1.10.1220.10">
    <property type="entry name" value="Met repressor-like"/>
    <property type="match status" value="1"/>
</dbReference>
<evidence type="ECO:0000313" key="2">
    <source>
        <dbReference type="EMBL" id="QDZ00767.1"/>
    </source>
</evidence>